<dbReference type="OrthoDB" id="291071at2"/>
<sequence>MAEQIAEQAATAEANTSLTQQSLDSFHKYASRLLAEAGDPLHESDLPKIARVWLEDLEAVREGISNRVAGRGIPLTDFDQRFREEHGLSRNSKS</sequence>
<dbReference type="EMBL" id="CP036268">
    <property type="protein sequence ID" value="QDT36433.1"/>
    <property type="molecule type" value="Genomic_DNA"/>
</dbReference>
<organism evidence="1 2">
    <name type="scientific">Stratiformator vulcanicus</name>
    <dbReference type="NCBI Taxonomy" id="2527980"/>
    <lineage>
        <taxon>Bacteria</taxon>
        <taxon>Pseudomonadati</taxon>
        <taxon>Planctomycetota</taxon>
        <taxon>Planctomycetia</taxon>
        <taxon>Planctomycetales</taxon>
        <taxon>Planctomycetaceae</taxon>
        <taxon>Stratiformator</taxon>
    </lineage>
</organism>
<accession>A0A517QXV2</accession>
<evidence type="ECO:0000313" key="2">
    <source>
        <dbReference type="Proteomes" id="UP000317318"/>
    </source>
</evidence>
<name>A0A517QXV2_9PLAN</name>
<evidence type="ECO:0000313" key="1">
    <source>
        <dbReference type="EMBL" id="QDT36433.1"/>
    </source>
</evidence>
<reference evidence="1 2" key="1">
    <citation type="submission" date="2019-02" db="EMBL/GenBank/DDBJ databases">
        <title>Deep-cultivation of Planctomycetes and their phenomic and genomic characterization uncovers novel biology.</title>
        <authorList>
            <person name="Wiegand S."/>
            <person name="Jogler M."/>
            <person name="Boedeker C."/>
            <person name="Pinto D."/>
            <person name="Vollmers J."/>
            <person name="Rivas-Marin E."/>
            <person name="Kohn T."/>
            <person name="Peeters S.H."/>
            <person name="Heuer A."/>
            <person name="Rast P."/>
            <person name="Oberbeckmann S."/>
            <person name="Bunk B."/>
            <person name="Jeske O."/>
            <person name="Meyerdierks A."/>
            <person name="Storesund J.E."/>
            <person name="Kallscheuer N."/>
            <person name="Luecker S."/>
            <person name="Lage O.M."/>
            <person name="Pohl T."/>
            <person name="Merkel B.J."/>
            <person name="Hornburger P."/>
            <person name="Mueller R.-W."/>
            <person name="Bruemmer F."/>
            <person name="Labrenz M."/>
            <person name="Spormann A.M."/>
            <person name="Op den Camp H."/>
            <person name="Overmann J."/>
            <person name="Amann R."/>
            <person name="Jetten M.S.M."/>
            <person name="Mascher T."/>
            <person name="Medema M.H."/>
            <person name="Devos D.P."/>
            <person name="Kaster A.-K."/>
            <person name="Ovreas L."/>
            <person name="Rohde M."/>
            <person name="Galperin M.Y."/>
            <person name="Jogler C."/>
        </authorList>
    </citation>
    <scope>NUCLEOTIDE SEQUENCE [LARGE SCALE GENOMIC DNA]</scope>
    <source>
        <strain evidence="1 2">Pan189</strain>
    </source>
</reference>
<dbReference type="KEGG" id="svp:Pan189_07890"/>
<gene>
    <name evidence="1" type="ORF">Pan189_07890</name>
</gene>
<keyword evidence="2" id="KW-1185">Reference proteome</keyword>
<proteinExistence type="predicted"/>
<dbReference type="RefSeq" id="WP_145362637.1">
    <property type="nucleotide sequence ID" value="NZ_CP036268.1"/>
</dbReference>
<dbReference type="AlphaFoldDB" id="A0A517QXV2"/>
<dbReference type="Proteomes" id="UP000317318">
    <property type="component" value="Chromosome"/>
</dbReference>
<protein>
    <submittedName>
        <fullName evidence="1">Uncharacterized protein</fullName>
    </submittedName>
</protein>